<dbReference type="InterPro" id="IPR003439">
    <property type="entry name" value="ABC_transporter-like_ATP-bd"/>
</dbReference>
<evidence type="ECO:0000256" key="11">
    <source>
        <dbReference type="ARBA" id="ARBA00022881"/>
    </source>
</evidence>
<feature type="domain" description="ABC transporter" evidence="17">
    <location>
        <begin position="449"/>
        <end position="740"/>
    </location>
</feature>
<keyword evidence="4" id="KW-0677">Repeat</keyword>
<dbReference type="AlphaFoldDB" id="A0A5M9HYX6"/>
<accession>A0A5M9HYX6</accession>
<evidence type="ECO:0000256" key="3">
    <source>
        <dbReference type="ARBA" id="ARBA00022723"/>
    </source>
</evidence>
<keyword evidence="8" id="KW-0863">Zinc-finger</keyword>
<dbReference type="GO" id="GO:0004518">
    <property type="term" value="F:nuclease activity"/>
    <property type="evidence" value="ECO:0007669"/>
    <property type="project" value="UniProtKB-KW"/>
</dbReference>
<keyword evidence="11" id="KW-0267">Excision nuclease</keyword>
<keyword evidence="2" id="KW-0963">Cytoplasm</keyword>
<dbReference type="Gene3D" id="1.20.1580.10">
    <property type="entry name" value="ABC transporter ATPase like domain"/>
    <property type="match status" value="2"/>
</dbReference>
<evidence type="ECO:0000256" key="9">
    <source>
        <dbReference type="ARBA" id="ARBA00022833"/>
    </source>
</evidence>
<dbReference type="GO" id="GO:0006281">
    <property type="term" value="P:DNA repair"/>
    <property type="evidence" value="ECO:0007669"/>
    <property type="project" value="UniProtKB-KW"/>
</dbReference>
<dbReference type="Pfam" id="PF17755">
    <property type="entry name" value="UvrA_DNA-bind"/>
    <property type="match status" value="1"/>
</dbReference>
<dbReference type="InterPro" id="IPR041552">
    <property type="entry name" value="UvrA_DNA-bd"/>
</dbReference>
<dbReference type="PROSITE" id="PS50893">
    <property type="entry name" value="ABC_TRANSPORTER_2"/>
    <property type="match status" value="1"/>
</dbReference>
<dbReference type="PANTHER" id="PTHR43152:SF2">
    <property type="entry name" value="DRUG RESISTANCE ABC TRANSPORTER"/>
    <property type="match status" value="1"/>
</dbReference>
<evidence type="ECO:0000313" key="18">
    <source>
        <dbReference type="EMBL" id="KAA8500689.1"/>
    </source>
</evidence>
<dbReference type="EMBL" id="VMSO01000019">
    <property type="protein sequence ID" value="KAA8500689.1"/>
    <property type="molecule type" value="Genomic_DNA"/>
</dbReference>
<dbReference type="Gene3D" id="3.40.50.300">
    <property type="entry name" value="P-loop containing nucleotide triphosphate hydrolases"/>
    <property type="match status" value="2"/>
</dbReference>
<proteinExistence type="inferred from homology"/>
<evidence type="ECO:0000256" key="13">
    <source>
        <dbReference type="ARBA" id="ARBA00023204"/>
    </source>
</evidence>
<comment type="caution">
    <text evidence="18">The sequence shown here is derived from an EMBL/GenBank/DDBJ whole genome shotgun (WGS) entry which is preliminary data.</text>
</comment>
<keyword evidence="5" id="KW-0547">Nucleotide-binding</keyword>
<dbReference type="GO" id="GO:0005737">
    <property type="term" value="C:cytoplasm"/>
    <property type="evidence" value="ECO:0007669"/>
    <property type="project" value="UniProtKB-SubCell"/>
</dbReference>
<evidence type="ECO:0000256" key="12">
    <source>
        <dbReference type="ARBA" id="ARBA00023125"/>
    </source>
</evidence>
<keyword evidence="13" id="KW-0234">DNA repair</keyword>
<dbReference type="OrthoDB" id="9809851at2"/>
<comment type="similarity">
    <text evidence="14">Belongs to the ABC transporter superfamily. UvrA family.</text>
</comment>
<dbReference type="GO" id="GO:0005524">
    <property type="term" value="F:ATP binding"/>
    <property type="evidence" value="ECO:0007669"/>
    <property type="project" value="UniProtKB-KW"/>
</dbReference>
<organism evidence="18 19">
    <name type="scientific">Mediterraneibacter catenae</name>
    <dbReference type="NCBI Taxonomy" id="2594882"/>
    <lineage>
        <taxon>Bacteria</taxon>
        <taxon>Bacillati</taxon>
        <taxon>Bacillota</taxon>
        <taxon>Clostridia</taxon>
        <taxon>Lachnospirales</taxon>
        <taxon>Lachnospiraceae</taxon>
        <taxon>Mediterraneibacter</taxon>
    </lineage>
</organism>
<evidence type="ECO:0000256" key="10">
    <source>
        <dbReference type="ARBA" id="ARBA00022840"/>
    </source>
</evidence>
<keyword evidence="12" id="KW-0238">DNA-binding</keyword>
<sequence>MDYSKIRIKGARQNNLKNIDVEIPKYKWISVCGVSGSGKSSLVHDVIYAQAQHDFLESINSYARRNFPKTSSVDADSIYGLSPSIVIDQNTFPNTPRSTIGTYTDIYTHVRLLFSRAGIPHYNASAFSFNSPEGVCEHCNGLGESMEIDLPSLIDLDKSLNEGAIKHKTWKVNGRYWNIISAIEKFDMDKPVKDFSEEELNLLLYSPAFVYEEKEGKHIQTFTYEGIVSRMKKRLNDERGLSAATYDMQFFTSGKCPICNGTRLNAKAREVQLSNGLKIQDLVNMEFYDLYNTLESIHGTVEDHIIPSILKDIKCLIDVGVGYLTLNRSASTLSGGEAHKVKLARQIGNSLSDMIYILDEPTAGLHPRDIDRIKSICHGIVNKHNTLIIIDHNVQMLRESNYMIDIGPGSGKNGGMIIAEGNTSEIFKTGEGITVTTINNLHPQVKEKCRTTKRYLDIKNFSQRNFNDFSVKIPLGIFTTITGASGSGKSTLLDEIALRIPEATVVGQGNIGQNIRGNIGTYSKVFDKIRKYYAKETNSDASLFSFNSAGACPCCGGIGYTVTDMHFMGDIKSICEECNGKRYNPDVLKLKVRNLSITDILDMTIDEALIWFENEKDIVTTLKDISDVGLGYITIGQPLTTLSGGEMQRLKLSSKLRGKKGVFLIDEPTKGLHVKDILSLIQMLNKIVDNGNTVIVVEHNMDIICQSDWIIDLGPEGGKNGGTLLFAGTPISMYQSCMSYTAKYLRDYINQYGGPHE</sequence>
<dbReference type="RefSeq" id="WP_150311340.1">
    <property type="nucleotide sequence ID" value="NZ_VMSO01000019.1"/>
</dbReference>
<keyword evidence="3" id="KW-0479">Metal-binding</keyword>
<dbReference type="Pfam" id="PF00005">
    <property type="entry name" value="ABC_tran"/>
    <property type="match status" value="1"/>
</dbReference>
<dbReference type="GO" id="GO:0003677">
    <property type="term" value="F:DNA binding"/>
    <property type="evidence" value="ECO:0007669"/>
    <property type="project" value="UniProtKB-KW"/>
</dbReference>
<evidence type="ECO:0000313" key="19">
    <source>
        <dbReference type="Proteomes" id="UP000322025"/>
    </source>
</evidence>
<name>A0A5M9HYX6_9FIRM</name>
<evidence type="ECO:0000256" key="1">
    <source>
        <dbReference type="ARBA" id="ARBA00004496"/>
    </source>
</evidence>
<dbReference type="GO" id="GO:0016887">
    <property type="term" value="F:ATP hydrolysis activity"/>
    <property type="evidence" value="ECO:0007669"/>
    <property type="project" value="InterPro"/>
</dbReference>
<evidence type="ECO:0000259" key="17">
    <source>
        <dbReference type="PROSITE" id="PS50893"/>
    </source>
</evidence>
<dbReference type="InterPro" id="IPR003593">
    <property type="entry name" value="AAA+_ATPase"/>
</dbReference>
<dbReference type="SUPFAM" id="SSF52540">
    <property type="entry name" value="P-loop containing nucleoside triphosphate hydrolases"/>
    <property type="match status" value="2"/>
</dbReference>
<evidence type="ECO:0000256" key="4">
    <source>
        <dbReference type="ARBA" id="ARBA00022737"/>
    </source>
</evidence>
<dbReference type="PANTHER" id="PTHR43152">
    <property type="entry name" value="UVRABC SYSTEM PROTEIN A"/>
    <property type="match status" value="1"/>
</dbReference>
<keyword evidence="9" id="KW-0862">Zinc</keyword>
<comment type="subcellular location">
    <subcellularLocation>
        <location evidence="1">Cytoplasm</location>
    </subcellularLocation>
</comment>
<keyword evidence="7" id="KW-0228">DNA excision</keyword>
<keyword evidence="19" id="KW-1185">Reference proteome</keyword>
<dbReference type="GO" id="GO:0008270">
    <property type="term" value="F:zinc ion binding"/>
    <property type="evidence" value="ECO:0007669"/>
    <property type="project" value="UniProtKB-KW"/>
</dbReference>
<dbReference type="InterPro" id="IPR027417">
    <property type="entry name" value="P-loop_NTPase"/>
</dbReference>
<gene>
    <name evidence="18" type="ORF">FNY66_12355</name>
</gene>
<dbReference type="Gene3D" id="1.10.8.280">
    <property type="entry name" value="ABC transporter ATPase domain-like"/>
    <property type="match status" value="1"/>
</dbReference>
<evidence type="ECO:0000256" key="2">
    <source>
        <dbReference type="ARBA" id="ARBA00022490"/>
    </source>
</evidence>
<keyword evidence="6" id="KW-0227">DNA damage</keyword>
<dbReference type="Proteomes" id="UP000322025">
    <property type="component" value="Unassembled WGS sequence"/>
</dbReference>
<evidence type="ECO:0000256" key="6">
    <source>
        <dbReference type="ARBA" id="ARBA00022763"/>
    </source>
</evidence>
<evidence type="ECO:0000256" key="7">
    <source>
        <dbReference type="ARBA" id="ARBA00022769"/>
    </source>
</evidence>
<evidence type="ECO:0000256" key="16">
    <source>
        <dbReference type="ARBA" id="ARBA00042156"/>
    </source>
</evidence>
<evidence type="ECO:0000256" key="15">
    <source>
        <dbReference type="ARBA" id="ARBA00039316"/>
    </source>
</evidence>
<evidence type="ECO:0000256" key="8">
    <source>
        <dbReference type="ARBA" id="ARBA00022771"/>
    </source>
</evidence>
<reference evidence="18" key="1">
    <citation type="submission" date="2019-07" db="EMBL/GenBank/DDBJ databases">
        <authorList>
            <person name="Wongkuna S."/>
            <person name="Scaria J."/>
        </authorList>
    </citation>
    <scope>NUCLEOTIDE SEQUENCE [LARGE SCALE GENOMIC DNA]</scope>
    <source>
        <strain evidence="18">SW178</strain>
    </source>
</reference>
<keyword evidence="10" id="KW-0067">ATP-binding</keyword>
<evidence type="ECO:0000256" key="14">
    <source>
        <dbReference type="ARBA" id="ARBA00038000"/>
    </source>
</evidence>
<protein>
    <recommendedName>
        <fullName evidence="15">UvrABC system protein A</fullName>
    </recommendedName>
    <alternativeName>
        <fullName evidence="16">Excinuclease ABC subunit A</fullName>
    </alternativeName>
</protein>
<evidence type="ECO:0000256" key="5">
    <source>
        <dbReference type="ARBA" id="ARBA00022741"/>
    </source>
</evidence>
<dbReference type="SMART" id="SM00382">
    <property type="entry name" value="AAA"/>
    <property type="match status" value="2"/>
</dbReference>